<dbReference type="AlphaFoldDB" id="A0A1M4EPI3"/>
<accession>A0A1M4EPI3</accession>
<protein>
    <submittedName>
        <fullName evidence="2">Uncharacterized protein</fullName>
    </submittedName>
</protein>
<feature type="region of interest" description="Disordered" evidence="1">
    <location>
        <begin position="1"/>
        <end position="28"/>
    </location>
</feature>
<feature type="compositionally biased region" description="Gly residues" evidence="1">
    <location>
        <begin position="1"/>
        <end position="22"/>
    </location>
</feature>
<dbReference type="EMBL" id="LT559118">
    <property type="protein sequence ID" value="SBP00740.1"/>
    <property type="molecule type" value="Genomic_DNA"/>
</dbReference>
<proteinExistence type="predicted"/>
<sequence>MVAAALGGGGARGQQVGPGGAARRGATDPPHLGLVAVGGVEGVRLRLGRAGLGGRQGIHQLVRRRAVLALPVAGRGAFARLVARYSVALGPWAGHARHVGLRRGHGFGARSLAAQCLATDGLSAGGLAARRLRARRIAAGILAADSLRARRLGAGSVGAGSVGAGGLTTGGLGFGGLEWRVRPARRGRGGLRPGVARGRAAVRAGRAAGDELVGPVHHAPGPAPRLVLGLRRRRAVWPAPLGRLLRLLVGDRGGERRHPPRGDQR</sequence>
<evidence type="ECO:0000313" key="2">
    <source>
        <dbReference type="EMBL" id="SBP00740.1"/>
    </source>
</evidence>
<gene>
    <name evidence="2" type="ORF">BN4615_P10256</name>
</gene>
<reference evidence="2" key="1">
    <citation type="submission" date="2016-04" db="EMBL/GenBank/DDBJ databases">
        <authorList>
            <person name="Evans L.H."/>
            <person name="Alamgir A."/>
            <person name="Owens N."/>
            <person name="Weber N.D."/>
            <person name="Virtaneva K."/>
            <person name="Barbian K."/>
            <person name="Babar A."/>
            <person name="Rosenke K."/>
        </authorList>
    </citation>
    <scope>NUCLEOTIDE SEQUENCE</scope>
    <source>
        <strain evidence="2">Nono1</strain>
    </source>
</reference>
<name>A0A1M4EPI3_9ACTN</name>
<evidence type="ECO:0000256" key="1">
    <source>
        <dbReference type="SAM" id="MobiDB-lite"/>
    </source>
</evidence>
<organism evidence="2">
    <name type="scientific">Nonomuraea gerenzanensis</name>
    <dbReference type="NCBI Taxonomy" id="93944"/>
    <lineage>
        <taxon>Bacteria</taxon>
        <taxon>Bacillati</taxon>
        <taxon>Actinomycetota</taxon>
        <taxon>Actinomycetes</taxon>
        <taxon>Streptosporangiales</taxon>
        <taxon>Streptosporangiaceae</taxon>
        <taxon>Nonomuraea</taxon>
    </lineage>
</organism>